<sequence length="57" mass="7060">DPRSFRWQGIEYEVAEIEKAWQEPEERHFQVRTGDNKFFKLCYNETEKQWSITELVH</sequence>
<name>X1LIR9_9ZZZZ</name>
<organism evidence="1">
    <name type="scientific">marine sediment metagenome</name>
    <dbReference type="NCBI Taxonomy" id="412755"/>
    <lineage>
        <taxon>unclassified sequences</taxon>
        <taxon>metagenomes</taxon>
        <taxon>ecological metagenomes</taxon>
    </lineage>
</organism>
<accession>X1LIR9</accession>
<dbReference type="AlphaFoldDB" id="X1LIR9"/>
<evidence type="ECO:0000313" key="1">
    <source>
        <dbReference type="EMBL" id="GAI02280.1"/>
    </source>
</evidence>
<feature type="non-terminal residue" evidence="1">
    <location>
        <position position="1"/>
    </location>
</feature>
<protein>
    <submittedName>
        <fullName evidence="1">Uncharacterized protein</fullName>
    </submittedName>
</protein>
<gene>
    <name evidence="1" type="ORF">S06H3_22583</name>
</gene>
<reference evidence="1" key="1">
    <citation type="journal article" date="2014" name="Front. Microbiol.">
        <title>High frequency of phylogenetically diverse reductive dehalogenase-homologous genes in deep subseafloor sedimentary metagenomes.</title>
        <authorList>
            <person name="Kawai M."/>
            <person name="Futagami T."/>
            <person name="Toyoda A."/>
            <person name="Takaki Y."/>
            <person name="Nishi S."/>
            <person name="Hori S."/>
            <person name="Arai W."/>
            <person name="Tsubouchi T."/>
            <person name="Morono Y."/>
            <person name="Uchiyama I."/>
            <person name="Ito T."/>
            <person name="Fujiyama A."/>
            <person name="Inagaki F."/>
            <person name="Takami H."/>
        </authorList>
    </citation>
    <scope>NUCLEOTIDE SEQUENCE</scope>
    <source>
        <strain evidence="1">Expedition CK06-06</strain>
    </source>
</reference>
<comment type="caution">
    <text evidence="1">The sequence shown here is derived from an EMBL/GenBank/DDBJ whole genome shotgun (WGS) entry which is preliminary data.</text>
</comment>
<dbReference type="EMBL" id="BARV01012096">
    <property type="protein sequence ID" value="GAI02280.1"/>
    <property type="molecule type" value="Genomic_DNA"/>
</dbReference>
<proteinExistence type="predicted"/>